<accession>D2MP06</accession>
<feature type="binding site" evidence="1">
    <location>
        <position position="21"/>
    </location>
    <ligand>
        <name>Zn(2+)</name>
        <dbReference type="ChEBI" id="CHEBI:29105"/>
    </ligand>
</feature>
<dbReference type="InterPro" id="IPR016718">
    <property type="entry name" value="rRNA_m1G-MeTrfase_A_prd"/>
</dbReference>
<feature type="domain" description="23S rRNA (guanine(745)-N(1))-methyltransferase N-terminal" evidence="4">
    <location>
        <begin position="4"/>
        <end position="43"/>
    </location>
</feature>
<keyword evidence="1" id="KW-0479">Metal-binding</keyword>
<evidence type="ECO:0000256" key="2">
    <source>
        <dbReference type="PIRSR" id="PIRSR018249-2"/>
    </source>
</evidence>
<feature type="domain" description="Methyltransferase type 11" evidence="3">
    <location>
        <begin position="84"/>
        <end position="166"/>
    </location>
</feature>
<keyword evidence="2" id="KW-0949">S-adenosyl-L-methionine</keyword>
<keyword evidence="1" id="KW-0862">Zinc</keyword>
<dbReference type="AlphaFoldDB" id="D2MP06"/>
<dbReference type="InterPro" id="IPR029063">
    <property type="entry name" value="SAM-dependent_MTases_sf"/>
</dbReference>
<dbReference type="Pfam" id="PF08241">
    <property type="entry name" value="Methyltransf_11"/>
    <property type="match status" value="1"/>
</dbReference>
<comment type="caution">
    <text evidence="5">The sequence shown here is derived from an EMBL/GenBank/DDBJ whole genome shotgun (WGS) entry which is preliminary data.</text>
</comment>
<feature type="binding site" evidence="2">
    <location>
        <position position="173"/>
    </location>
    <ligand>
        <name>S-adenosyl-L-methionine</name>
        <dbReference type="ChEBI" id="CHEBI:59789"/>
    </ligand>
</feature>
<dbReference type="InterPro" id="IPR048647">
    <property type="entry name" value="RlmA_N"/>
</dbReference>
<organism evidence="5 6">
    <name type="scientific">Bulleidia extructa W1219</name>
    <dbReference type="NCBI Taxonomy" id="679192"/>
    <lineage>
        <taxon>Bacteria</taxon>
        <taxon>Bacillati</taxon>
        <taxon>Bacillota</taxon>
        <taxon>Erysipelotrichia</taxon>
        <taxon>Erysipelotrichales</taxon>
        <taxon>Erysipelotrichaceae</taxon>
        <taxon>Bulleidia</taxon>
    </lineage>
</organism>
<feature type="binding site" evidence="2">
    <location>
        <begin position="90"/>
        <end position="91"/>
    </location>
    <ligand>
        <name>S-adenosyl-L-methionine</name>
        <dbReference type="ChEBI" id="CHEBI:59789"/>
    </ligand>
</feature>
<protein>
    <submittedName>
        <fullName evidence="5">Uncharacterized protein</fullName>
    </submittedName>
</protein>
<dbReference type="InterPro" id="IPR013216">
    <property type="entry name" value="Methyltransf_11"/>
</dbReference>
<proteinExistence type="predicted"/>
<dbReference type="OrthoDB" id="5522265at2"/>
<name>D2MP06_9FIRM</name>
<sequence>MKLLCPICQQVLSHQQKDWFCKNNHHFDEAKEGYLHVLPGQKKDHGDEKTMVKARSNFLETGHYSFLRDYLIALTRQFPHQSLVDFGCGEGYYTRTFIADEKVGIDAAKSAIKHAAKNDPFTQYLVASFFQNLLEECSQDIVITCFAPIAKDQVVRILKPKGIFIVVTPAQKHLWQLKEILYDIPYENSLKQLDLDLNLIRDDIIEKKMSLNQEELQFLFQMTPYYHHTPMEGRKQLAKQKKLDILASFQIRIYQKN</sequence>
<feature type="binding site" evidence="1">
    <location>
        <position position="5"/>
    </location>
    <ligand>
        <name>Zn(2+)</name>
        <dbReference type="ChEBI" id="CHEBI:29105"/>
    </ligand>
</feature>
<reference evidence="6" key="1">
    <citation type="submission" date="2009-12" db="EMBL/GenBank/DDBJ databases">
        <title>Sequence of Clostridiales genomosp. BVAB3 str. UPII9-5.</title>
        <authorList>
            <person name="Madupu R."/>
            <person name="Durkin A.S."/>
            <person name="Torralba M."/>
            <person name="Methe B."/>
            <person name="Sutton G.G."/>
            <person name="Strausberg R.L."/>
            <person name="Nelson K.E."/>
        </authorList>
    </citation>
    <scope>NUCLEOTIDE SEQUENCE [LARGE SCALE GENOMIC DNA]</scope>
    <source>
        <strain evidence="6">W1219</strain>
    </source>
</reference>
<dbReference type="PIRSF" id="PIRSF018249">
    <property type="entry name" value="MyrA_prd"/>
    <property type="match status" value="1"/>
</dbReference>
<keyword evidence="6" id="KW-1185">Reference proteome</keyword>
<feature type="binding site" evidence="2">
    <location>
        <position position="64"/>
    </location>
    <ligand>
        <name>S-adenosyl-L-methionine</name>
        <dbReference type="ChEBI" id="CHEBI:59789"/>
    </ligand>
</feature>
<dbReference type="EMBL" id="ADFR01000007">
    <property type="protein sequence ID" value="EFC05775.1"/>
    <property type="molecule type" value="Genomic_DNA"/>
</dbReference>
<dbReference type="SUPFAM" id="SSF53335">
    <property type="entry name" value="S-adenosyl-L-methionine-dependent methyltransferases"/>
    <property type="match status" value="1"/>
</dbReference>
<dbReference type="eggNOG" id="COG2226">
    <property type="taxonomic scope" value="Bacteria"/>
</dbReference>
<evidence type="ECO:0000313" key="5">
    <source>
        <dbReference type="EMBL" id="EFC05775.1"/>
    </source>
</evidence>
<dbReference type="Pfam" id="PF21302">
    <property type="entry name" value="Zn_ribbon_RlmA"/>
    <property type="match status" value="1"/>
</dbReference>
<dbReference type="STRING" id="679192.HMPREF9013_0700"/>
<feature type="binding site" evidence="1">
    <location>
        <position position="8"/>
    </location>
    <ligand>
        <name>Zn(2+)</name>
        <dbReference type="ChEBI" id="CHEBI:29105"/>
    </ligand>
</feature>
<dbReference type="RefSeq" id="WP_006627107.1">
    <property type="nucleotide sequence ID" value="NZ_ADFR01000007.1"/>
</dbReference>
<evidence type="ECO:0000259" key="3">
    <source>
        <dbReference type="Pfam" id="PF08241"/>
    </source>
</evidence>
<dbReference type="CDD" id="cd02440">
    <property type="entry name" value="AdoMet_MTases"/>
    <property type="match status" value="1"/>
</dbReference>
<evidence type="ECO:0000313" key="6">
    <source>
        <dbReference type="Proteomes" id="UP000005017"/>
    </source>
</evidence>
<dbReference type="Gene3D" id="3.40.50.150">
    <property type="entry name" value="Vaccinia Virus protein VP39"/>
    <property type="match status" value="1"/>
</dbReference>
<dbReference type="Proteomes" id="UP000005017">
    <property type="component" value="Unassembled WGS sequence"/>
</dbReference>
<dbReference type="GO" id="GO:0008757">
    <property type="term" value="F:S-adenosylmethionine-dependent methyltransferase activity"/>
    <property type="evidence" value="ECO:0007669"/>
    <property type="project" value="InterPro"/>
</dbReference>
<dbReference type="GO" id="GO:0046872">
    <property type="term" value="F:metal ion binding"/>
    <property type="evidence" value="ECO:0007669"/>
    <property type="project" value="UniProtKB-KW"/>
</dbReference>
<evidence type="ECO:0000256" key="1">
    <source>
        <dbReference type="PIRSR" id="PIRSR018249-1"/>
    </source>
</evidence>
<evidence type="ECO:0000259" key="4">
    <source>
        <dbReference type="Pfam" id="PF21302"/>
    </source>
</evidence>
<gene>
    <name evidence="5" type="ORF">HMPREF9013_0700</name>
</gene>
<feature type="binding site" evidence="1">
    <location>
        <position position="25"/>
    </location>
    <ligand>
        <name>Zn(2+)</name>
        <dbReference type="ChEBI" id="CHEBI:29105"/>
    </ligand>
</feature>